<organism evidence="2 3">
    <name type="scientific">Spartinivicinus poritis</name>
    <dbReference type="NCBI Taxonomy" id="2994640"/>
    <lineage>
        <taxon>Bacteria</taxon>
        <taxon>Pseudomonadati</taxon>
        <taxon>Pseudomonadota</taxon>
        <taxon>Gammaproteobacteria</taxon>
        <taxon>Oceanospirillales</taxon>
        <taxon>Zooshikellaceae</taxon>
        <taxon>Spartinivicinus</taxon>
    </lineage>
</organism>
<keyword evidence="1" id="KW-1133">Transmembrane helix</keyword>
<protein>
    <submittedName>
        <fullName evidence="2">CDP-alcohol phosphatidyltransferase family protein</fullName>
    </submittedName>
</protein>
<feature type="transmembrane region" description="Helical" evidence="1">
    <location>
        <begin position="160"/>
        <end position="180"/>
    </location>
</feature>
<sequence length="204" mass="22301">MMTSRPHYLMLSRYIDGANLVTGVNLLIGALALMLLQQGVFLPVIGLIFLAILLDHLDGWLARRFYSHSTHKRAFGKQFDTLADLFNFNGVSGLLLFFQQPNHPWLAGVVAASLILFGAIRLAHFTLDTGEEEGLQTPYVAFVIINLILLNQAGLLSDGLLLGLAALTSVLQIICVRIPVLDTAKGLTLMATLLGVNFWFTAPI</sequence>
<gene>
    <name evidence="2" type="ORF">ORQ98_10750</name>
</gene>
<keyword evidence="1" id="KW-0812">Transmembrane</keyword>
<feature type="transmembrane region" description="Helical" evidence="1">
    <location>
        <begin position="12"/>
        <end position="34"/>
    </location>
</feature>
<evidence type="ECO:0000256" key="1">
    <source>
        <dbReference type="SAM" id="Phobius"/>
    </source>
</evidence>
<proteinExistence type="predicted"/>
<dbReference type="Pfam" id="PF01066">
    <property type="entry name" value="CDP-OH_P_transf"/>
    <property type="match status" value="1"/>
</dbReference>
<dbReference type="Gene3D" id="1.20.120.1760">
    <property type="match status" value="1"/>
</dbReference>
<evidence type="ECO:0000313" key="3">
    <source>
        <dbReference type="Proteomes" id="UP001528823"/>
    </source>
</evidence>
<reference evidence="2 3" key="1">
    <citation type="submission" date="2022-11" db="EMBL/GenBank/DDBJ databases">
        <title>Spartinivicinus poritis sp. nov., isolated from scleractinian coral Porites lutea.</title>
        <authorList>
            <person name="Zhang G."/>
            <person name="Cai L."/>
            <person name="Wei Q."/>
        </authorList>
    </citation>
    <scope>NUCLEOTIDE SEQUENCE [LARGE SCALE GENOMIC DNA]</scope>
    <source>
        <strain evidence="2 3">A2-2</strain>
    </source>
</reference>
<feature type="transmembrane region" description="Helical" evidence="1">
    <location>
        <begin position="105"/>
        <end position="123"/>
    </location>
</feature>
<dbReference type="EMBL" id="JAPMOU010000011">
    <property type="protein sequence ID" value="MDE1462450.1"/>
    <property type="molecule type" value="Genomic_DNA"/>
</dbReference>
<name>A0ABT5U8D3_9GAMM</name>
<feature type="transmembrane region" description="Helical" evidence="1">
    <location>
        <begin position="135"/>
        <end position="154"/>
    </location>
</feature>
<accession>A0ABT5U8D3</accession>
<dbReference type="InterPro" id="IPR000462">
    <property type="entry name" value="CDP-OH_P_trans"/>
</dbReference>
<comment type="caution">
    <text evidence="2">The sequence shown here is derived from an EMBL/GenBank/DDBJ whole genome shotgun (WGS) entry which is preliminary data.</text>
</comment>
<keyword evidence="3" id="KW-1185">Reference proteome</keyword>
<keyword evidence="1" id="KW-0472">Membrane</keyword>
<evidence type="ECO:0000313" key="2">
    <source>
        <dbReference type="EMBL" id="MDE1462450.1"/>
    </source>
</evidence>
<dbReference type="Proteomes" id="UP001528823">
    <property type="component" value="Unassembled WGS sequence"/>
</dbReference>
<dbReference type="RefSeq" id="WP_274688805.1">
    <property type="nucleotide sequence ID" value="NZ_JAPMOU010000011.1"/>
</dbReference>
<dbReference type="InterPro" id="IPR043130">
    <property type="entry name" value="CDP-OH_PTrfase_TM_dom"/>
</dbReference>